<keyword evidence="5" id="KW-1185">Reference proteome</keyword>
<dbReference type="InterPro" id="IPR052450">
    <property type="entry name" value="TRBD-Containing_Protein"/>
</dbReference>
<dbReference type="InterPro" id="IPR017930">
    <property type="entry name" value="Myb_dom"/>
</dbReference>
<dbReference type="SUPFAM" id="SSF46689">
    <property type="entry name" value="Homeodomain-like"/>
    <property type="match status" value="2"/>
</dbReference>
<comment type="caution">
    <text evidence="4">The sequence shown here is derived from an EMBL/GenBank/DDBJ whole genome shotgun (WGS) entry which is preliminary data.</text>
</comment>
<name>A0A1X2G7B9_9FUNG</name>
<feature type="domain" description="HTH myb-type" evidence="3">
    <location>
        <begin position="112"/>
        <end position="170"/>
    </location>
</feature>
<evidence type="ECO:0000313" key="5">
    <source>
        <dbReference type="Proteomes" id="UP000242146"/>
    </source>
</evidence>
<dbReference type="STRING" id="101127.A0A1X2G7B9"/>
<dbReference type="PROSITE" id="PS50090">
    <property type="entry name" value="MYB_LIKE"/>
    <property type="match status" value="2"/>
</dbReference>
<sequence>MNPLMATISTLVPSMENPPNSIVSKQPRKRRLWTEHETRSLMLGCIKHGVGNWKKILQDTEFYFDNRTSVDLKDRFRTICPKDEYKLLYTQQDTQPYYLAAGTNLAVAVPRKRRRIRRVFSEQEDQDLLRGVEMHGVSWSSIAKDPQLNLSHRRGVDLRDRLRNKYPDKYKALGFRLSPKKSQ</sequence>
<proteinExistence type="predicted"/>
<reference evidence="4 5" key="1">
    <citation type="submission" date="2016-07" db="EMBL/GenBank/DDBJ databases">
        <title>Pervasive Adenine N6-methylation of Active Genes in Fungi.</title>
        <authorList>
            <consortium name="DOE Joint Genome Institute"/>
            <person name="Mondo S.J."/>
            <person name="Dannebaum R.O."/>
            <person name="Kuo R.C."/>
            <person name="Labutti K."/>
            <person name="Haridas S."/>
            <person name="Kuo A."/>
            <person name="Salamov A."/>
            <person name="Ahrendt S.R."/>
            <person name="Lipzen A."/>
            <person name="Sullivan W."/>
            <person name="Andreopoulos W.B."/>
            <person name="Clum A."/>
            <person name="Lindquist E."/>
            <person name="Daum C."/>
            <person name="Ramamoorthy G.K."/>
            <person name="Gryganskyi A."/>
            <person name="Culley D."/>
            <person name="Magnuson J.K."/>
            <person name="James T.Y."/>
            <person name="O'Malley M.A."/>
            <person name="Stajich J.E."/>
            <person name="Spatafora J.W."/>
            <person name="Visel A."/>
            <person name="Grigoriev I.V."/>
        </authorList>
    </citation>
    <scope>NUCLEOTIDE SEQUENCE [LARGE SCALE GENOMIC DNA]</scope>
    <source>
        <strain evidence="4 5">NRRL 3301</strain>
    </source>
</reference>
<dbReference type="Proteomes" id="UP000242146">
    <property type="component" value="Unassembled WGS sequence"/>
</dbReference>
<feature type="domain" description="Myb-like" evidence="2">
    <location>
        <begin position="112"/>
        <end position="166"/>
    </location>
</feature>
<dbReference type="EMBL" id="MCGT01000035">
    <property type="protein sequence ID" value="ORX46997.1"/>
    <property type="molecule type" value="Genomic_DNA"/>
</dbReference>
<keyword evidence="1" id="KW-0539">Nucleus</keyword>
<dbReference type="CDD" id="cd11660">
    <property type="entry name" value="SANT_TRF"/>
    <property type="match status" value="2"/>
</dbReference>
<dbReference type="Gene3D" id="1.10.246.220">
    <property type="match status" value="1"/>
</dbReference>
<dbReference type="Pfam" id="PF00249">
    <property type="entry name" value="Myb_DNA-binding"/>
    <property type="match status" value="2"/>
</dbReference>
<gene>
    <name evidence="4" type="ORF">DM01DRAFT_1386020</name>
</gene>
<evidence type="ECO:0000313" key="4">
    <source>
        <dbReference type="EMBL" id="ORX46997.1"/>
    </source>
</evidence>
<dbReference type="InterPro" id="IPR001005">
    <property type="entry name" value="SANT/Myb"/>
</dbReference>
<protein>
    <recommendedName>
        <fullName evidence="6">Myb-like domain-containing protein</fullName>
    </recommendedName>
</protein>
<accession>A0A1X2G7B9</accession>
<dbReference type="AlphaFoldDB" id="A0A1X2G7B9"/>
<dbReference type="Gene3D" id="1.10.10.60">
    <property type="entry name" value="Homeodomain-like"/>
    <property type="match status" value="1"/>
</dbReference>
<evidence type="ECO:0000259" key="3">
    <source>
        <dbReference type="PROSITE" id="PS51294"/>
    </source>
</evidence>
<dbReference type="PANTHER" id="PTHR46734:SF1">
    <property type="entry name" value="TELOMERIC REPEAT-BINDING FACTOR 1"/>
    <property type="match status" value="1"/>
</dbReference>
<feature type="domain" description="HTH myb-type" evidence="3">
    <location>
        <begin position="25"/>
        <end position="84"/>
    </location>
</feature>
<dbReference type="OrthoDB" id="608866at2759"/>
<evidence type="ECO:0000256" key="1">
    <source>
        <dbReference type="ARBA" id="ARBA00023242"/>
    </source>
</evidence>
<dbReference type="PROSITE" id="PS51294">
    <property type="entry name" value="HTH_MYB"/>
    <property type="match status" value="2"/>
</dbReference>
<evidence type="ECO:0000259" key="2">
    <source>
        <dbReference type="PROSITE" id="PS50090"/>
    </source>
</evidence>
<feature type="domain" description="Myb-like" evidence="2">
    <location>
        <begin position="25"/>
        <end position="80"/>
    </location>
</feature>
<evidence type="ECO:0008006" key="6">
    <source>
        <dbReference type="Google" id="ProtNLM"/>
    </source>
</evidence>
<dbReference type="InterPro" id="IPR009057">
    <property type="entry name" value="Homeodomain-like_sf"/>
</dbReference>
<dbReference type="SMART" id="SM00717">
    <property type="entry name" value="SANT"/>
    <property type="match status" value="2"/>
</dbReference>
<dbReference type="PANTHER" id="PTHR46734">
    <property type="entry name" value="TELOMERIC REPEAT-BINDING FACTOR 1 TERF1"/>
    <property type="match status" value="1"/>
</dbReference>
<organism evidence="4 5">
    <name type="scientific">Hesseltinella vesiculosa</name>
    <dbReference type="NCBI Taxonomy" id="101127"/>
    <lineage>
        <taxon>Eukaryota</taxon>
        <taxon>Fungi</taxon>
        <taxon>Fungi incertae sedis</taxon>
        <taxon>Mucoromycota</taxon>
        <taxon>Mucoromycotina</taxon>
        <taxon>Mucoromycetes</taxon>
        <taxon>Mucorales</taxon>
        <taxon>Cunninghamellaceae</taxon>
        <taxon>Hesseltinella</taxon>
    </lineage>
</organism>